<evidence type="ECO:0000259" key="10">
    <source>
        <dbReference type="Pfam" id="PF12390"/>
    </source>
</evidence>
<evidence type="ECO:0000313" key="12">
    <source>
        <dbReference type="EMBL" id="TXC83623.1"/>
    </source>
</evidence>
<organism evidence="12 13">
    <name type="scientific">Paraburkholderia azotifigens</name>
    <dbReference type="NCBI Taxonomy" id="2057004"/>
    <lineage>
        <taxon>Bacteria</taxon>
        <taxon>Pseudomonadati</taxon>
        <taxon>Pseudomonadota</taxon>
        <taxon>Betaproteobacteria</taxon>
        <taxon>Burkholderiales</taxon>
        <taxon>Burkholderiaceae</taxon>
        <taxon>Paraburkholderia</taxon>
    </lineage>
</organism>
<dbReference type="InterPro" id="IPR004534">
    <property type="entry name" value="SelA_trans"/>
</dbReference>
<proteinExistence type="inferred from homology"/>
<comment type="subcellular location">
    <subcellularLocation>
        <location evidence="8">Cytoplasm</location>
    </subcellularLocation>
</comment>
<evidence type="ECO:0000313" key="14">
    <source>
        <dbReference type="Proteomes" id="UP001481677"/>
    </source>
</evidence>
<evidence type="ECO:0000256" key="7">
    <source>
        <dbReference type="ARBA" id="ARBA00044507"/>
    </source>
</evidence>
<dbReference type="Gene3D" id="3.90.1150.180">
    <property type="match status" value="1"/>
</dbReference>
<evidence type="ECO:0000313" key="11">
    <source>
        <dbReference type="EMBL" id="MEM5342217.1"/>
    </source>
</evidence>
<comment type="caution">
    <text evidence="12">The sequence shown here is derived from an EMBL/GenBank/DDBJ whole genome shotgun (WGS) entry which is preliminary data.</text>
</comment>
<dbReference type="NCBIfam" id="TIGR00474">
    <property type="entry name" value="selA"/>
    <property type="match status" value="1"/>
</dbReference>
<dbReference type="InterPro" id="IPR018319">
    <property type="entry name" value="SelA-like"/>
</dbReference>
<comment type="catalytic activity">
    <reaction evidence="8">
        <text>L-seryl-tRNA(Sec) + selenophosphate + H(+) = L-selenocysteinyl-tRNA(Sec) + phosphate</text>
        <dbReference type="Rhea" id="RHEA:22728"/>
        <dbReference type="Rhea" id="RHEA-COMP:9742"/>
        <dbReference type="Rhea" id="RHEA-COMP:9743"/>
        <dbReference type="ChEBI" id="CHEBI:15378"/>
        <dbReference type="ChEBI" id="CHEBI:16144"/>
        <dbReference type="ChEBI" id="CHEBI:43474"/>
        <dbReference type="ChEBI" id="CHEBI:78533"/>
        <dbReference type="ChEBI" id="CHEBI:78573"/>
        <dbReference type="EC" id="2.9.1.1"/>
    </reaction>
</comment>
<evidence type="ECO:0000256" key="2">
    <source>
        <dbReference type="ARBA" id="ARBA00022490"/>
    </source>
</evidence>
<keyword evidence="3 8" id="KW-0808">Transferase</keyword>
<evidence type="ECO:0000313" key="13">
    <source>
        <dbReference type="Proteomes" id="UP000321776"/>
    </source>
</evidence>
<keyword evidence="14" id="KW-1185">Reference proteome</keyword>
<name>A0A5C6VE44_9BURK</name>
<evidence type="ECO:0000256" key="1">
    <source>
        <dbReference type="ARBA" id="ARBA00001933"/>
    </source>
</evidence>
<dbReference type="EC" id="2.9.1.1" evidence="8"/>
<dbReference type="UniPathway" id="UPA00906">
    <property type="reaction ID" value="UER00896"/>
</dbReference>
<comment type="pathway">
    <text evidence="8">Aminoacyl-tRNA biosynthesis; selenocysteinyl-tRNA(Sec) biosynthesis; selenocysteinyl-tRNA(Sec) from L-seryl-tRNA(Sec) (bacterial route): step 1/1.</text>
</comment>
<evidence type="ECO:0000256" key="8">
    <source>
        <dbReference type="HAMAP-Rule" id="MF_00423"/>
    </source>
</evidence>
<evidence type="ECO:0000256" key="9">
    <source>
        <dbReference type="PIRSR" id="PIRSR618319-50"/>
    </source>
</evidence>
<dbReference type="Pfam" id="PF03841">
    <property type="entry name" value="SelA"/>
    <property type="match status" value="1"/>
</dbReference>
<keyword evidence="5 8" id="KW-0648">Protein biosynthesis</keyword>
<evidence type="ECO:0000256" key="3">
    <source>
        <dbReference type="ARBA" id="ARBA00022679"/>
    </source>
</evidence>
<comment type="function">
    <text evidence="8">Converts seryl-tRNA(Sec) to selenocysteinyl-tRNA(Sec) required for selenoprotein biosynthesis.</text>
</comment>
<dbReference type="GO" id="GO:0001717">
    <property type="term" value="P:conversion of seryl-tRNAsec to selenocys-tRNAsec"/>
    <property type="evidence" value="ECO:0007669"/>
    <property type="project" value="UniProtKB-UniRule"/>
</dbReference>
<dbReference type="EMBL" id="JAZHGA010000015">
    <property type="protein sequence ID" value="MEM5342217.1"/>
    <property type="molecule type" value="Genomic_DNA"/>
</dbReference>
<comment type="similarity">
    <text evidence="7 8">Belongs to the SelA family.</text>
</comment>
<dbReference type="AlphaFoldDB" id="A0A5C6VE44"/>
<keyword evidence="2 8" id="KW-0963">Cytoplasm</keyword>
<dbReference type="RefSeq" id="WP_147235911.1">
    <property type="nucleotide sequence ID" value="NZ_JAZHFZ010000015.1"/>
</dbReference>
<feature type="domain" description="L-seryl-tRNA selenium transferase N-terminal" evidence="10">
    <location>
        <begin position="21"/>
        <end position="60"/>
    </location>
</feature>
<dbReference type="Proteomes" id="UP000321776">
    <property type="component" value="Unassembled WGS sequence"/>
</dbReference>
<accession>A0A5C6VE44</accession>
<dbReference type="InterPro" id="IPR015421">
    <property type="entry name" value="PyrdxlP-dep_Trfase_major"/>
</dbReference>
<keyword evidence="4 8" id="KW-0663">Pyridoxal phosphate</keyword>
<reference evidence="12 13" key="1">
    <citation type="journal article" date="2018" name="Int. J. Syst. Evol. Microbiol.">
        <title>Paraburkholderia azotifigens sp. nov., a nitrogen-fixing bacterium isolated from paddy soil.</title>
        <authorList>
            <person name="Choi G.M."/>
            <person name="Im W.T."/>
        </authorList>
    </citation>
    <scope>NUCLEOTIDE SEQUENCE [LARGE SCALE GENOMIC DNA]</scope>
    <source>
        <strain evidence="12 13">NF 2-5-3</strain>
    </source>
</reference>
<sequence>MSEVSGNPTGHEPGKDIRAVLARVPAVERVLSSLAAQPLIGEYGRTQVVDAIRIATETLRRELLAGASFDPSFDFEARLVDDAMRTLAARSRPHLRAVFNLTGTVLHTNLGRALLPDEAVRAVIDALTRPMNLEFDLATGNRGDRDDLIDDLIGELTGAEAATVVNNNAAAVLLTLSALASKKEVVVSRGELVEIGGAFRIPDIMSRAGAKLREIGTTNRTHLKDYDEAINARTALLMKVHCSNYAIEGFTKSVAVDEVARLAHARGLPMAVDLGSGTLVDLAQFGLPTEPTVRETVAAGADLVTFSGDKLLGGPQAGLIVGRAELIRKVKKHPLKRALRVGKLTLAALEPVLQLYRAPELLRERLTTLRLLTRPSTDMQAQAARVQDVLQHALGDTYSVTAEPMMSQIGSGALPVDQLPSFGVAIRNATGKRGGRALMKLEEALRSLPRPVIGRIADDALRLDLRCLEAADEAAFVAQCAELHA</sequence>
<dbReference type="InterPro" id="IPR015424">
    <property type="entry name" value="PyrdxlP-dep_Trfase"/>
</dbReference>
<dbReference type="HAMAP" id="MF_00423">
    <property type="entry name" value="SelA"/>
    <property type="match status" value="1"/>
</dbReference>
<dbReference type="Gene3D" id="3.40.640.10">
    <property type="entry name" value="Type I PLP-dependent aspartate aminotransferase-like (Major domain)"/>
    <property type="match status" value="1"/>
</dbReference>
<dbReference type="Proteomes" id="UP001481677">
    <property type="component" value="Unassembled WGS sequence"/>
</dbReference>
<evidence type="ECO:0000256" key="5">
    <source>
        <dbReference type="ARBA" id="ARBA00022917"/>
    </source>
</evidence>
<feature type="modified residue" description="N6-(pyridoxal phosphate)lysine" evidence="8 9">
    <location>
        <position position="310"/>
    </location>
</feature>
<dbReference type="PANTHER" id="PTHR32328">
    <property type="entry name" value="L-SERYL-TRNA(SEC) SELENIUM TRANSFERASE"/>
    <property type="match status" value="1"/>
</dbReference>
<gene>
    <name evidence="8 11" type="primary">selA</name>
    <name evidence="12" type="ORF">FRZ40_24885</name>
    <name evidence="11" type="ORF">V4C56_21645</name>
</gene>
<dbReference type="GO" id="GO:0005737">
    <property type="term" value="C:cytoplasm"/>
    <property type="evidence" value="ECO:0007669"/>
    <property type="project" value="UniProtKB-SubCell"/>
</dbReference>
<protein>
    <recommendedName>
        <fullName evidence="8">L-seryl-tRNA(Sec) selenium transferase</fullName>
        <ecNumber evidence="8">2.9.1.1</ecNumber>
    </recommendedName>
    <alternativeName>
        <fullName evidence="8">Selenocysteine synthase</fullName>
        <shortName evidence="8">Sec synthase</shortName>
    </alternativeName>
    <alternativeName>
        <fullName evidence="8">Selenocysteinyl-tRNA(Sec) synthase</fullName>
    </alternativeName>
</protein>
<dbReference type="PANTHER" id="PTHR32328:SF0">
    <property type="entry name" value="L-SERYL-TRNA(SEC) SELENIUM TRANSFERASE"/>
    <property type="match status" value="1"/>
</dbReference>
<dbReference type="Pfam" id="PF12390">
    <property type="entry name" value="Se-cys_synth_N"/>
    <property type="match status" value="1"/>
</dbReference>
<comment type="cofactor">
    <cofactor evidence="1 8 9">
        <name>pyridoxal 5'-phosphate</name>
        <dbReference type="ChEBI" id="CHEBI:597326"/>
    </cofactor>
</comment>
<reference evidence="12" key="2">
    <citation type="submission" date="2019-08" db="EMBL/GenBank/DDBJ databases">
        <authorList>
            <person name="Im W.-T."/>
        </authorList>
    </citation>
    <scope>NUCLEOTIDE SEQUENCE</scope>
    <source>
        <strain evidence="12">NF 2-5-3</strain>
    </source>
</reference>
<dbReference type="EMBL" id="VOQS01000003">
    <property type="protein sequence ID" value="TXC83623.1"/>
    <property type="molecule type" value="Genomic_DNA"/>
</dbReference>
<dbReference type="InterPro" id="IPR025862">
    <property type="entry name" value="SelA_trans_N_dom"/>
</dbReference>
<reference evidence="11 14" key="3">
    <citation type="submission" date="2024-01" db="EMBL/GenBank/DDBJ databases">
        <title>The diversity of rhizobia nodulating Mimosa spp. in eleven states of Brazil covering several biomes is determined by host plant, location, and edaphic factors.</title>
        <authorList>
            <person name="Rouws L."/>
            <person name="Barauna A."/>
            <person name="Beukes C."/>
            <person name="De Faria S.M."/>
            <person name="Gross E."/>
            <person name="Dos Reis Junior F.B."/>
            <person name="Simon M."/>
            <person name="Maluk M."/>
            <person name="Odee D.W."/>
            <person name="Kenicer G."/>
            <person name="Young J.P.W."/>
            <person name="Reis V.M."/>
            <person name="Zilli J."/>
            <person name="James E.K."/>
        </authorList>
    </citation>
    <scope>NUCLEOTIDE SEQUENCE [LARGE SCALE GENOMIC DNA]</scope>
    <source>
        <strain evidence="11 14">JPY530</strain>
    </source>
</reference>
<dbReference type="GO" id="GO:0004125">
    <property type="term" value="F:L-seryl-tRNA(Sec) selenium transferase activity"/>
    <property type="evidence" value="ECO:0007669"/>
    <property type="project" value="UniProtKB-UniRule"/>
</dbReference>
<dbReference type="SUPFAM" id="SSF53383">
    <property type="entry name" value="PLP-dependent transferases"/>
    <property type="match status" value="1"/>
</dbReference>
<keyword evidence="6 8" id="KW-0711">Selenium</keyword>
<dbReference type="GO" id="GO:0001514">
    <property type="term" value="P:selenocysteine incorporation"/>
    <property type="evidence" value="ECO:0007669"/>
    <property type="project" value="UniProtKB-UniRule"/>
</dbReference>
<evidence type="ECO:0000256" key="6">
    <source>
        <dbReference type="ARBA" id="ARBA00023266"/>
    </source>
</evidence>
<evidence type="ECO:0000256" key="4">
    <source>
        <dbReference type="ARBA" id="ARBA00022898"/>
    </source>
</evidence>